<dbReference type="InterPro" id="IPR046350">
    <property type="entry name" value="Cystatin_sf"/>
</dbReference>
<gene>
    <name evidence="2" type="ORF">GDO78_014742</name>
</gene>
<protein>
    <submittedName>
        <fullName evidence="2">Uncharacterized protein</fullName>
    </submittedName>
</protein>
<keyword evidence="3" id="KW-1185">Reference proteome</keyword>
<accession>A0A8J6ELU4</accession>
<sequence length="160" mass="18007">MRSWKLSLLFFSVVTLHGCLSGTAEPEDQDESSIRDITNLYNQMEGVTYLYKYLDQISITALEEDENDKGYVIKETECLKSGNPDLSQCDFKPDGDVKICNLDAEVPDDIKCMSLPEGVRVRSTERPCRKPPCPCRRPGSCSVIGYLPIPEQNKPELILV</sequence>
<name>A0A8J6ELU4_ELECQ</name>
<dbReference type="OrthoDB" id="9930485at2759"/>
<feature type="chain" id="PRO_5035184595" evidence="1">
    <location>
        <begin position="25"/>
        <end position="160"/>
    </location>
</feature>
<evidence type="ECO:0000313" key="3">
    <source>
        <dbReference type="Proteomes" id="UP000770717"/>
    </source>
</evidence>
<dbReference type="Proteomes" id="UP000770717">
    <property type="component" value="Unassembled WGS sequence"/>
</dbReference>
<reference evidence="2" key="1">
    <citation type="thesis" date="2020" institute="ProQuest LLC" country="789 East Eisenhower Parkway, Ann Arbor, MI, USA">
        <title>Comparative Genomics and Chromosome Evolution.</title>
        <authorList>
            <person name="Mudd A.B."/>
        </authorList>
    </citation>
    <scope>NUCLEOTIDE SEQUENCE</scope>
    <source>
        <strain evidence="2">HN-11 Male</strain>
        <tissue evidence="2">Kidney and liver</tissue>
    </source>
</reference>
<proteinExistence type="predicted"/>
<dbReference type="SUPFAM" id="SSF54403">
    <property type="entry name" value="Cystatin/monellin"/>
    <property type="match status" value="1"/>
</dbReference>
<keyword evidence="1" id="KW-0732">Signal</keyword>
<evidence type="ECO:0000256" key="1">
    <source>
        <dbReference type="SAM" id="SignalP"/>
    </source>
</evidence>
<dbReference type="EMBL" id="WNTK01000143">
    <property type="protein sequence ID" value="KAG9471448.1"/>
    <property type="molecule type" value="Genomic_DNA"/>
</dbReference>
<feature type="signal peptide" evidence="1">
    <location>
        <begin position="1"/>
        <end position="24"/>
    </location>
</feature>
<dbReference type="AlphaFoldDB" id="A0A8J6ELU4"/>
<dbReference type="Pfam" id="PF00666">
    <property type="entry name" value="Cathelicidins"/>
    <property type="match status" value="1"/>
</dbReference>
<organism evidence="2 3">
    <name type="scientific">Eleutherodactylus coqui</name>
    <name type="common">Puerto Rican coqui</name>
    <dbReference type="NCBI Taxonomy" id="57060"/>
    <lineage>
        <taxon>Eukaryota</taxon>
        <taxon>Metazoa</taxon>
        <taxon>Chordata</taxon>
        <taxon>Craniata</taxon>
        <taxon>Vertebrata</taxon>
        <taxon>Euteleostomi</taxon>
        <taxon>Amphibia</taxon>
        <taxon>Batrachia</taxon>
        <taxon>Anura</taxon>
        <taxon>Neobatrachia</taxon>
        <taxon>Hyloidea</taxon>
        <taxon>Eleutherodactylidae</taxon>
        <taxon>Eleutherodactylinae</taxon>
        <taxon>Eleutherodactylus</taxon>
        <taxon>Eleutherodactylus</taxon>
    </lineage>
</organism>
<comment type="caution">
    <text evidence="2">The sequence shown here is derived from an EMBL/GenBank/DDBJ whole genome shotgun (WGS) entry which is preliminary data.</text>
</comment>
<evidence type="ECO:0000313" key="2">
    <source>
        <dbReference type="EMBL" id="KAG9471448.1"/>
    </source>
</evidence>
<dbReference type="Gene3D" id="3.10.450.10">
    <property type="match status" value="1"/>
</dbReference>